<protein>
    <recommendedName>
        <fullName evidence="4">Ribosome biogenesis protein NSA1</fullName>
    </recommendedName>
</protein>
<comment type="subunit">
    <text evidence="3">Component of the pre-66S ribosomal particle.</text>
</comment>
<evidence type="ECO:0000313" key="6">
    <source>
        <dbReference type="EMBL" id="KAG1903903.1"/>
    </source>
</evidence>
<comment type="similarity">
    <text evidence="2">Belongs to the NSA1 family.</text>
</comment>
<reference evidence="6" key="1">
    <citation type="journal article" date="2020" name="New Phytol.">
        <title>Comparative genomics reveals dynamic genome evolution in host specialist ectomycorrhizal fungi.</title>
        <authorList>
            <person name="Lofgren L.A."/>
            <person name="Nguyen N.H."/>
            <person name="Vilgalys R."/>
            <person name="Ruytinx J."/>
            <person name="Liao H.L."/>
            <person name="Branco S."/>
            <person name="Kuo A."/>
            <person name="LaButti K."/>
            <person name="Lipzen A."/>
            <person name="Andreopoulos W."/>
            <person name="Pangilinan J."/>
            <person name="Riley R."/>
            <person name="Hundley H."/>
            <person name="Na H."/>
            <person name="Barry K."/>
            <person name="Grigoriev I.V."/>
            <person name="Stajich J.E."/>
            <person name="Kennedy P.G."/>
        </authorList>
    </citation>
    <scope>NUCLEOTIDE SEQUENCE</scope>
    <source>
        <strain evidence="6">FC203</strain>
    </source>
</reference>
<dbReference type="EMBL" id="JABBWK010000011">
    <property type="protein sequence ID" value="KAG1903903.1"/>
    <property type="molecule type" value="Genomic_DNA"/>
</dbReference>
<gene>
    <name evidence="6" type="ORF">F5891DRAFT_1126850</name>
</gene>
<keyword evidence="7" id="KW-1185">Reference proteome</keyword>
<evidence type="ECO:0000256" key="5">
    <source>
        <dbReference type="SAM" id="MobiDB-lite"/>
    </source>
</evidence>
<comment type="function">
    <text evidence="1">Involved in the biogenesis of the 60S ribosomal subunit.</text>
</comment>
<organism evidence="6 7">
    <name type="scientific">Suillus fuscotomentosus</name>
    <dbReference type="NCBI Taxonomy" id="1912939"/>
    <lineage>
        <taxon>Eukaryota</taxon>
        <taxon>Fungi</taxon>
        <taxon>Dikarya</taxon>
        <taxon>Basidiomycota</taxon>
        <taxon>Agaricomycotina</taxon>
        <taxon>Agaricomycetes</taxon>
        <taxon>Agaricomycetidae</taxon>
        <taxon>Boletales</taxon>
        <taxon>Suillineae</taxon>
        <taxon>Suillaceae</taxon>
        <taxon>Suillus</taxon>
    </lineage>
</organism>
<feature type="compositionally biased region" description="Basic and acidic residues" evidence="5">
    <location>
        <begin position="360"/>
        <end position="369"/>
    </location>
</feature>
<dbReference type="InterPro" id="IPR015943">
    <property type="entry name" value="WD40/YVTN_repeat-like_dom_sf"/>
</dbReference>
<feature type="region of interest" description="Disordered" evidence="5">
    <location>
        <begin position="140"/>
        <end position="163"/>
    </location>
</feature>
<proteinExistence type="inferred from homology"/>
<dbReference type="PANTHER" id="PTHR16038:SF4">
    <property type="entry name" value="WD REPEAT-CONTAINING PROTEIN 74"/>
    <property type="match status" value="1"/>
</dbReference>
<dbReference type="SUPFAM" id="SSF50978">
    <property type="entry name" value="WD40 repeat-like"/>
    <property type="match status" value="1"/>
</dbReference>
<comment type="caution">
    <text evidence="6">The sequence shown here is derived from an EMBL/GenBank/DDBJ whole genome shotgun (WGS) entry which is preliminary data.</text>
</comment>
<dbReference type="GO" id="GO:0042273">
    <property type="term" value="P:ribosomal large subunit biogenesis"/>
    <property type="evidence" value="ECO:0007669"/>
    <property type="project" value="InterPro"/>
</dbReference>
<name>A0AAD4EFC3_9AGAM</name>
<dbReference type="AlphaFoldDB" id="A0AAD4EFC3"/>
<evidence type="ECO:0000256" key="3">
    <source>
        <dbReference type="ARBA" id="ARBA00011187"/>
    </source>
</evidence>
<dbReference type="Gene3D" id="2.130.10.10">
    <property type="entry name" value="YVTN repeat-like/Quinoprotein amine dehydrogenase"/>
    <property type="match status" value="1"/>
</dbReference>
<evidence type="ECO:0000256" key="4">
    <source>
        <dbReference type="ARBA" id="ARBA00014234"/>
    </source>
</evidence>
<evidence type="ECO:0000313" key="7">
    <source>
        <dbReference type="Proteomes" id="UP001195769"/>
    </source>
</evidence>
<dbReference type="GeneID" id="64658429"/>
<evidence type="ECO:0000256" key="1">
    <source>
        <dbReference type="ARBA" id="ARBA00002889"/>
    </source>
</evidence>
<dbReference type="RefSeq" id="XP_041229478.1">
    <property type="nucleotide sequence ID" value="XM_041364131.1"/>
</dbReference>
<dbReference type="Proteomes" id="UP001195769">
    <property type="component" value="Unassembled WGS sequence"/>
</dbReference>
<dbReference type="PANTHER" id="PTHR16038">
    <property type="entry name" value="NOP SEVEN ASSOCIATED PROTEIN 1"/>
    <property type="match status" value="1"/>
</dbReference>
<evidence type="ECO:0000256" key="2">
    <source>
        <dbReference type="ARBA" id="ARBA00007861"/>
    </source>
</evidence>
<feature type="compositionally biased region" description="Acidic residues" evidence="5">
    <location>
        <begin position="346"/>
        <end position="356"/>
    </location>
</feature>
<dbReference type="InterPro" id="IPR036322">
    <property type="entry name" value="WD40_repeat_dom_sf"/>
</dbReference>
<dbReference type="GO" id="GO:0005730">
    <property type="term" value="C:nucleolus"/>
    <property type="evidence" value="ECO:0007669"/>
    <property type="project" value="InterPro"/>
</dbReference>
<sequence length="369" mass="40178">MPRFLVGDELGNIKSVGYNPASQEESKTTFKILHDGTVTGRTKGIQKLALNAGEKTLLSAAHANGAVSIFSSNEDDQLELLQEWKETRIKSDQSFIGLAASGSGVSHNLAALPSRLCDWRLSHDKQTVEVSLWDTERAFSRPSESSAKGAPVNGSKKRKQSDTLFPGEVWRAKNVPNDFLGLRQPVHNTCLTYLSPSTSTSQQHLLAGTRLGDMRRYDTRAGRRPVAVFKGVGKVGGVKTVEKGFSEHEAFISDNGSNVYAVDLRNGSISYGYKGLSGTAISLAASPTYLASASIDRYIRIHSVVQLPDKVGQHLDKKGTVLERVFMTTIPTAVVWDQEQDIAPVNEDEQGGEDVWEGMKNAEEGDEKA</sequence>
<feature type="region of interest" description="Disordered" evidence="5">
    <location>
        <begin position="345"/>
        <end position="369"/>
    </location>
</feature>
<dbReference type="InterPro" id="IPR037379">
    <property type="entry name" value="WDR74/Nsa1"/>
</dbReference>
<dbReference type="GO" id="GO:0030687">
    <property type="term" value="C:preribosome, large subunit precursor"/>
    <property type="evidence" value="ECO:0007669"/>
    <property type="project" value="TreeGrafter"/>
</dbReference>
<accession>A0AAD4EFC3</accession>